<feature type="domain" description="Methyltransferase type 11" evidence="3">
    <location>
        <begin position="862"/>
        <end position="909"/>
    </location>
</feature>
<dbReference type="Proteomes" id="UP001519887">
    <property type="component" value="Unassembled WGS sequence"/>
</dbReference>
<dbReference type="InterPro" id="IPR029063">
    <property type="entry name" value="SAM-dependent_MTases_sf"/>
</dbReference>
<dbReference type="Gene3D" id="3.90.550.10">
    <property type="entry name" value="Spore Coat Polysaccharide Biosynthesis Protein SpsA, Chain A"/>
    <property type="match status" value="3"/>
</dbReference>
<evidence type="ECO:0000259" key="4">
    <source>
        <dbReference type="Pfam" id="PF13712"/>
    </source>
</evidence>
<dbReference type="EMBL" id="JAHZIK010000078">
    <property type="protein sequence ID" value="MBW7453475.1"/>
    <property type="molecule type" value="Genomic_DNA"/>
</dbReference>
<dbReference type="RefSeq" id="WP_210041319.1">
    <property type="nucleotide sequence ID" value="NZ_JBHLVU010000073.1"/>
</dbReference>
<dbReference type="SUPFAM" id="SSF53448">
    <property type="entry name" value="Nucleotide-diphospho-sugar transferases"/>
    <property type="match status" value="3"/>
</dbReference>
<comment type="similarity">
    <text evidence="1">Belongs to the glycosyltransferase 2 family.</text>
</comment>
<keyword evidence="6" id="KW-1185">Reference proteome</keyword>
<dbReference type="SUPFAM" id="SSF53335">
    <property type="entry name" value="S-adenosyl-L-methionine-dependent methyltransferases"/>
    <property type="match status" value="1"/>
</dbReference>
<dbReference type="Pfam" id="PF08241">
    <property type="entry name" value="Methyltransf_11"/>
    <property type="match status" value="1"/>
</dbReference>
<feature type="domain" description="Glycosyltransferase 2-like" evidence="2">
    <location>
        <begin position="225"/>
        <end position="345"/>
    </location>
</feature>
<evidence type="ECO:0000313" key="6">
    <source>
        <dbReference type="Proteomes" id="UP001519887"/>
    </source>
</evidence>
<name>A0ABS7BXU3_9BACL</name>
<dbReference type="PANTHER" id="PTHR22916">
    <property type="entry name" value="GLYCOSYLTRANSFERASE"/>
    <property type="match status" value="1"/>
</dbReference>
<keyword evidence="5" id="KW-0808">Transferase</keyword>
<dbReference type="InterPro" id="IPR059123">
    <property type="entry name" value="StrF_dom"/>
</dbReference>
<dbReference type="CDD" id="cd00761">
    <property type="entry name" value="Glyco_tranf_GTA_type"/>
    <property type="match status" value="1"/>
</dbReference>
<proteinExistence type="inferred from homology"/>
<dbReference type="PANTHER" id="PTHR22916:SF3">
    <property type="entry name" value="UDP-GLCNAC:BETAGAL BETA-1,3-N-ACETYLGLUCOSAMINYLTRANSFERASE-LIKE PROTEIN 1"/>
    <property type="match status" value="1"/>
</dbReference>
<feature type="domain" description="Streptomycin biosynthesis protein StrF" evidence="4">
    <location>
        <begin position="7"/>
        <end position="216"/>
    </location>
</feature>
<dbReference type="InterPro" id="IPR029044">
    <property type="entry name" value="Nucleotide-diphossugar_trans"/>
</dbReference>
<evidence type="ECO:0000259" key="2">
    <source>
        <dbReference type="Pfam" id="PF00535"/>
    </source>
</evidence>
<reference evidence="5 6" key="1">
    <citation type="submission" date="2021-07" db="EMBL/GenBank/DDBJ databases">
        <title>Paenibacillus radiodurans sp. nov., isolated from the southeastern edge of Tengger Desert.</title>
        <authorList>
            <person name="Zhang G."/>
        </authorList>
    </citation>
    <scope>NUCLEOTIDE SEQUENCE [LARGE SCALE GENOMIC DNA]</scope>
    <source>
        <strain evidence="5 6">CCM 7311</strain>
    </source>
</reference>
<dbReference type="GO" id="GO:0016757">
    <property type="term" value="F:glycosyltransferase activity"/>
    <property type="evidence" value="ECO:0007669"/>
    <property type="project" value="UniProtKB-KW"/>
</dbReference>
<keyword evidence="5" id="KW-0328">Glycosyltransferase</keyword>
<gene>
    <name evidence="5" type="ORF">K0U00_05420</name>
</gene>
<evidence type="ECO:0000259" key="3">
    <source>
        <dbReference type="Pfam" id="PF08241"/>
    </source>
</evidence>
<organism evidence="5 6">
    <name type="scientific">Paenibacillus sepulcri</name>
    <dbReference type="NCBI Taxonomy" id="359917"/>
    <lineage>
        <taxon>Bacteria</taxon>
        <taxon>Bacillati</taxon>
        <taxon>Bacillota</taxon>
        <taxon>Bacilli</taxon>
        <taxon>Bacillales</taxon>
        <taxon>Paenibacillaceae</taxon>
        <taxon>Paenibacillus</taxon>
    </lineage>
</organism>
<dbReference type="InterPro" id="IPR013216">
    <property type="entry name" value="Methyltransf_11"/>
</dbReference>
<dbReference type="InterPro" id="IPR001173">
    <property type="entry name" value="Glyco_trans_2-like"/>
</dbReference>
<feature type="domain" description="Glycosyltransferase 2-like" evidence="2">
    <location>
        <begin position="532"/>
        <end position="700"/>
    </location>
</feature>
<comment type="caution">
    <text evidence="5">The sequence shown here is derived from an EMBL/GenBank/DDBJ whole genome shotgun (WGS) entry which is preliminary data.</text>
</comment>
<sequence length="1044" mass="121080">MNNSKICFIYCVNDERKYAESAKSIDSLLVPEGFITDKIAITEAESITSGYNVAMNHSDAKYKVYLHQDTLIINKNFIFDCLALFQTHPNLGLLGMVGATIPINGIWWEARKKFGKVYDSHTGTMELLVFQDVHSDYVQVTGIDGFMMITQYDVPWREDLIKGWHYYDLSQSAEFMKAGYEVGVPKQENPWCIHDCGVVNVRNGFDENRAIFLEEYAAQLFPLVSVMIPTYNRPRYFELALKSALEQTYKHIEIIVCDDSTNDQTQQLIQAYLQTYKNIHYFKNEQNLGPVQNDLKCMELATGEYVNFLMDDDLFHPHKIEKMMNYFLDCADMKISLVTSHRQLIDDHGNSLQDIRSTSKLFNENTLIDGYEFGSFMLRSVPFNYIGEPTTALFRKKDLEEPFGTFLGREYGCNVDMAAWMRLLSKGNIIYIPESLSYFRIHGEQQQHSEKMLVAGMLDYAHQILKAPQLGFFSNEAHYVQAIGNCLNYMSDIVNGISEEYRRSSDFQQIAFFQHQLTQKLQELLNKQPLVSVLIPSYNRPQYLELALQSVLNQTYKNIEIIICDDSTNDEVQQMIQPYLSSSANRIRYYKNQSTLGGVLNFRKCFELSHGEYINYLMDDDLFHINKIEKMMWYFLNDTQKEISLVTSYRQRIDELGNELPEIEETKKLFEGDTIVEGIKFGEFICKDLMNVIGEPTTVLFRKESLKEPFGVFGGRQYKNNVDLASWMSLLSVGNMVYVSDVLSYLRAHTEQVSNTTRASIEGYIDFAHQIVESPNHGYFKEIQEYKAAVDSCLHHLKYAIEANKDNVQDFKDLTQSYLAVEEKWSSLIGKVIKIDLGCGNDKEANYFGLDVYKGSQVDWVMDFNTDRLPFDDNSIEHAVTYHALEHIQNLQHIVSEAWRVLKPNAQFFVCVPYYNSHINLANIFHVQNFNEHSFRFFSSEISTHCLPEHLWKYHFTPTWGLKASANSFTAAEFRCLKIEFDYFPAYKNLSEAEKELARQKHINVVHNICFYLQAIKPGTQINTIHESDIIVPNRRKWMIDNNW</sequence>
<protein>
    <submittedName>
        <fullName evidence="5">Glycosyltransferase</fullName>
        <ecNumber evidence="5">2.4.-.-</ecNumber>
    </submittedName>
</protein>
<dbReference type="Gene3D" id="3.40.50.150">
    <property type="entry name" value="Vaccinia Virus protein VP39"/>
    <property type="match status" value="1"/>
</dbReference>
<evidence type="ECO:0000313" key="5">
    <source>
        <dbReference type="EMBL" id="MBW7453475.1"/>
    </source>
</evidence>
<evidence type="ECO:0000256" key="1">
    <source>
        <dbReference type="ARBA" id="ARBA00006739"/>
    </source>
</evidence>
<dbReference type="EC" id="2.4.-.-" evidence="5"/>
<dbReference type="Pfam" id="PF00535">
    <property type="entry name" value="Glycos_transf_2"/>
    <property type="match status" value="2"/>
</dbReference>
<dbReference type="Pfam" id="PF13712">
    <property type="entry name" value="Glyco_tranf_2_5"/>
    <property type="match status" value="1"/>
</dbReference>
<accession>A0ABS7BXU3</accession>